<comment type="caution">
    <text evidence="3">The sequence shown here is derived from an EMBL/GenBank/DDBJ whole genome shotgun (WGS) entry which is preliminary data.</text>
</comment>
<name>A0A848P7W4_9RALS</name>
<organism evidence="3 4">
    <name type="scientific">Ralstonia insidiosa</name>
    <dbReference type="NCBI Taxonomy" id="190721"/>
    <lineage>
        <taxon>Bacteria</taxon>
        <taxon>Pseudomonadati</taxon>
        <taxon>Pseudomonadota</taxon>
        <taxon>Betaproteobacteria</taxon>
        <taxon>Burkholderiales</taxon>
        <taxon>Burkholderiaceae</taxon>
        <taxon>Ralstonia</taxon>
    </lineage>
</organism>
<dbReference type="Proteomes" id="UP000575469">
    <property type="component" value="Unassembled WGS sequence"/>
</dbReference>
<feature type="chain" id="PRO_5032659152" evidence="2">
    <location>
        <begin position="22"/>
        <end position="119"/>
    </location>
</feature>
<gene>
    <name evidence="3" type="ORF">HGR00_28330</name>
</gene>
<evidence type="ECO:0000256" key="1">
    <source>
        <dbReference type="SAM" id="MobiDB-lite"/>
    </source>
</evidence>
<evidence type="ECO:0000256" key="2">
    <source>
        <dbReference type="SAM" id="SignalP"/>
    </source>
</evidence>
<protein>
    <submittedName>
        <fullName evidence="3">Uncharacterized protein</fullName>
    </submittedName>
</protein>
<proteinExistence type="predicted"/>
<keyword evidence="2" id="KW-0732">Signal</keyword>
<dbReference type="PROSITE" id="PS51257">
    <property type="entry name" value="PROKAR_LIPOPROTEIN"/>
    <property type="match status" value="1"/>
</dbReference>
<evidence type="ECO:0000313" key="3">
    <source>
        <dbReference type="EMBL" id="NMV41830.1"/>
    </source>
</evidence>
<evidence type="ECO:0000313" key="4">
    <source>
        <dbReference type="Proteomes" id="UP000575469"/>
    </source>
</evidence>
<sequence>MRTWLTVITMATSLVAAPTWGACFGSPNMYTCSDNSGNSYNVNRFGNTTTVNGYNAQTGSNWNQTSQHYGNTTYTQGQAANGNSWNSTTQSYGNGYSSTYGTDSRGQSFSRQCGPYGCY</sequence>
<accession>A0A848P7W4</accession>
<feature type="region of interest" description="Disordered" evidence="1">
    <location>
        <begin position="66"/>
        <end position="86"/>
    </location>
</feature>
<feature type="signal peptide" evidence="2">
    <location>
        <begin position="1"/>
        <end position="21"/>
    </location>
</feature>
<reference evidence="3 4" key="1">
    <citation type="submission" date="2020-04" db="EMBL/GenBank/DDBJ databases">
        <title>Ralstonia insidiosa genome sequencing and assembly.</title>
        <authorList>
            <person name="Martins R.C.R."/>
            <person name="Perdigao-Neto L.V."/>
            <person name="Levin A.S.S."/>
            <person name="Costa S.F."/>
        </authorList>
    </citation>
    <scope>NUCLEOTIDE SEQUENCE [LARGE SCALE GENOMIC DNA]</scope>
    <source>
        <strain evidence="3 4">5047</strain>
    </source>
</reference>
<dbReference type="EMBL" id="JABBZM010000039">
    <property type="protein sequence ID" value="NMV41830.1"/>
    <property type="molecule type" value="Genomic_DNA"/>
</dbReference>
<dbReference type="AlphaFoldDB" id="A0A848P7W4"/>